<dbReference type="AlphaFoldDB" id="A0A9W6PWK4"/>
<dbReference type="GO" id="GO:0009313">
    <property type="term" value="P:oligosaccharide catabolic process"/>
    <property type="evidence" value="ECO:0007669"/>
    <property type="project" value="TreeGrafter"/>
</dbReference>
<proteinExistence type="inferred from homology"/>
<organism evidence="4 5">
    <name type="scientific">Actinomadura rubrobrunea</name>
    <dbReference type="NCBI Taxonomy" id="115335"/>
    <lineage>
        <taxon>Bacteria</taxon>
        <taxon>Bacillati</taxon>
        <taxon>Actinomycetota</taxon>
        <taxon>Actinomycetes</taxon>
        <taxon>Streptosporangiales</taxon>
        <taxon>Thermomonosporaceae</taxon>
        <taxon>Actinomadura</taxon>
    </lineage>
</organism>
<evidence type="ECO:0000259" key="3">
    <source>
        <dbReference type="SMART" id="SM00642"/>
    </source>
</evidence>
<dbReference type="GO" id="GO:0004556">
    <property type="term" value="F:alpha-amylase activity"/>
    <property type="evidence" value="ECO:0007669"/>
    <property type="project" value="TreeGrafter"/>
</dbReference>
<dbReference type="Proteomes" id="UP001165124">
    <property type="component" value="Unassembled WGS sequence"/>
</dbReference>
<evidence type="ECO:0000256" key="2">
    <source>
        <dbReference type="ARBA" id="ARBA00023180"/>
    </source>
</evidence>
<evidence type="ECO:0000256" key="1">
    <source>
        <dbReference type="ARBA" id="ARBA00008061"/>
    </source>
</evidence>
<dbReference type="Pfam" id="PF00128">
    <property type="entry name" value="Alpha-amylase"/>
    <property type="match status" value="1"/>
</dbReference>
<evidence type="ECO:0000313" key="4">
    <source>
        <dbReference type="EMBL" id="GLW64107.1"/>
    </source>
</evidence>
<dbReference type="Gene3D" id="3.20.20.80">
    <property type="entry name" value="Glycosidases"/>
    <property type="match status" value="1"/>
</dbReference>
<evidence type="ECO:0000313" key="5">
    <source>
        <dbReference type="Proteomes" id="UP001165124"/>
    </source>
</evidence>
<keyword evidence="2" id="KW-0325">Glycoprotein</keyword>
<dbReference type="CDD" id="cd11332">
    <property type="entry name" value="AmyAc_OligoGlu_TS"/>
    <property type="match status" value="1"/>
</dbReference>
<dbReference type="FunFam" id="3.90.400.10:FF:000001">
    <property type="entry name" value="Maltase A3, isoform A"/>
    <property type="match status" value="1"/>
</dbReference>
<name>A0A9W6PWK4_9ACTN</name>
<comment type="caution">
    <text evidence="4">The sequence shown here is derived from an EMBL/GenBank/DDBJ whole genome shotgun (WGS) entry which is preliminary data.</text>
</comment>
<dbReference type="InterPro" id="IPR006047">
    <property type="entry name" value="GH13_cat_dom"/>
</dbReference>
<accession>A0A9W6PWK4</accession>
<dbReference type="Gene3D" id="3.90.400.10">
    <property type="entry name" value="Oligo-1,6-glucosidase, Domain 2"/>
    <property type="match status" value="1"/>
</dbReference>
<sequence>MTQHIADAAPAAGHSDSPAGWWRDAVIYQVYVRSFADGNGDGVGDLPGIRARLPYLAELGVDALWMNPFYTSPMADFGYDVADHRDVDPVFGTLDDARALIDEAHGLGLRVIVDLVVNHTSDRHPWFREALAAPPGSPARARYVFRDGRGEHGELPPNDWESVFGGPAWTRVPDGQWYLHLFAPEQPDLNWENPEVREELADVLRFWLDMGVDGVRVDVAHGMVKAPGLPDVGRTPQAAMLGREALPYFDQDGVHEIHRFFRRILDAYDGERIAVAEAWAPTQERLALYVRPDEAHQAFNFHYLSAPWEARAQRQVIEESLRTSGMVGAPATWVLSNHDVARHVTRFGGGELGLRRARAAALLMLALPGSAYIYQGEELGLPEVLDLPEESLQDPQRFRDPEAGRDGCRVPLPWSGDEPPFGFGTGGSWLPVPPAWKGLTVERQSADPDSMLALYRTALRIRRAHPALGDGALRWLVGPPGALVFSRDPADPAAPRLTCAVNMGGRTVRVPAHGRPLLASGPIGADGDCVVLPPDTAVWCEAEPTGGGAGHGG</sequence>
<dbReference type="PANTHER" id="PTHR10357">
    <property type="entry name" value="ALPHA-AMYLASE FAMILY MEMBER"/>
    <property type="match status" value="1"/>
</dbReference>
<protein>
    <submittedName>
        <fullName evidence="4">Alpha-glucosidase</fullName>
    </submittedName>
</protein>
<dbReference type="SUPFAM" id="SSF51445">
    <property type="entry name" value="(Trans)glycosidases"/>
    <property type="match status" value="1"/>
</dbReference>
<comment type="similarity">
    <text evidence="1">Belongs to the glycosyl hydrolase 13 family.</text>
</comment>
<reference evidence="4" key="1">
    <citation type="submission" date="2023-02" db="EMBL/GenBank/DDBJ databases">
        <title>Actinomadura rubrobrunea NBRC 14622.</title>
        <authorList>
            <person name="Ichikawa N."/>
            <person name="Sato H."/>
            <person name="Tonouchi N."/>
        </authorList>
    </citation>
    <scope>NUCLEOTIDE SEQUENCE</scope>
    <source>
        <strain evidence="4">NBRC 14622</strain>
    </source>
</reference>
<keyword evidence="5" id="KW-1185">Reference proteome</keyword>
<dbReference type="PANTHER" id="PTHR10357:SF179">
    <property type="entry name" value="NEUTRAL AND BASIC AMINO ACID TRANSPORT PROTEIN RBAT"/>
    <property type="match status" value="1"/>
</dbReference>
<dbReference type="EMBL" id="BSRZ01000004">
    <property type="protein sequence ID" value="GLW64107.1"/>
    <property type="molecule type" value="Genomic_DNA"/>
</dbReference>
<gene>
    <name evidence="4" type="ORF">Arub01_23510</name>
</gene>
<feature type="domain" description="Glycosyl hydrolase family 13 catalytic" evidence="3">
    <location>
        <begin position="29"/>
        <end position="409"/>
    </location>
</feature>
<dbReference type="InterPro" id="IPR017853">
    <property type="entry name" value="GH"/>
</dbReference>
<dbReference type="InterPro" id="IPR045857">
    <property type="entry name" value="O16G_dom_2"/>
</dbReference>
<dbReference type="RefSeq" id="WP_067915936.1">
    <property type="nucleotide sequence ID" value="NZ_BSRZ01000004.1"/>
</dbReference>
<dbReference type="SMART" id="SM00642">
    <property type="entry name" value="Aamy"/>
    <property type="match status" value="1"/>
</dbReference>